<keyword evidence="2" id="KW-1133">Transmembrane helix</keyword>
<feature type="region of interest" description="Disordered" evidence="1">
    <location>
        <begin position="147"/>
        <end position="175"/>
    </location>
</feature>
<feature type="compositionally biased region" description="Basic and acidic residues" evidence="1">
    <location>
        <begin position="161"/>
        <end position="175"/>
    </location>
</feature>
<dbReference type="PANTHER" id="PTHR35041:SF6">
    <property type="entry name" value="FORMYLMETHIONINE DEFORMYLASE-LIKE PROTEIN-RELATED"/>
    <property type="match status" value="1"/>
</dbReference>
<keyword evidence="2" id="KW-0812">Transmembrane</keyword>
<proteinExistence type="predicted"/>
<protein>
    <submittedName>
        <fullName evidence="3">WGS project CBMI000000000 data, contig CS3069_c002237</fullName>
    </submittedName>
</protein>
<gene>
    <name evidence="3" type="ORF">BN850_0078790</name>
</gene>
<reference evidence="3" key="1">
    <citation type="submission" date="2013-05" db="EMBL/GenBank/DDBJ databases">
        <title>Draft genome sequences of six wheat associated Fusarium spp. isolates.</title>
        <authorList>
            <person name="Moolhuijzen P.M."/>
            <person name="Manners J.M."/>
            <person name="Wilcox S."/>
            <person name="Bellgard M.I."/>
            <person name="Gardiner D.M."/>
        </authorList>
    </citation>
    <scope>NUCLEOTIDE SEQUENCE</scope>
    <source>
        <strain evidence="3">CS3069</strain>
    </source>
</reference>
<name>A0A090MIN8_9HYPO</name>
<dbReference type="PANTHER" id="PTHR35041">
    <property type="entry name" value="MEDIATOR OF RNA POLYMERASE II TRANSCRIPTION SUBUNIT 1"/>
    <property type="match status" value="1"/>
</dbReference>
<accession>A0A090MIN8</accession>
<dbReference type="EMBL" id="CBMI010002235">
    <property type="protein sequence ID" value="CEG04862.1"/>
    <property type="molecule type" value="Genomic_DNA"/>
</dbReference>
<dbReference type="AlphaFoldDB" id="A0A090MIN8"/>
<evidence type="ECO:0000256" key="2">
    <source>
        <dbReference type="SAM" id="Phobius"/>
    </source>
</evidence>
<evidence type="ECO:0000256" key="1">
    <source>
        <dbReference type="SAM" id="MobiDB-lite"/>
    </source>
</evidence>
<evidence type="ECO:0000313" key="3">
    <source>
        <dbReference type="EMBL" id="CEG04862.1"/>
    </source>
</evidence>
<sequence length="175" mass="19484">MADALEELFLNFTISLFSNQKFVQNKTAATPGPITYSSTLNEFAYEPRNLIISYGVGFLLTLVIVIFGLLCIRSASASYGSSFSTILRTTRNPDLDTVVPTAETTGAEPLSKHLGNIRLLLRRQGEWPEKSNDDKVTFFAVESKSSDTRRDQINTPAESLLRQDEARNTNTSIER</sequence>
<feature type="transmembrane region" description="Helical" evidence="2">
    <location>
        <begin position="51"/>
        <end position="72"/>
    </location>
</feature>
<organism evidence="3">
    <name type="scientific">Fusarium clavum</name>
    <dbReference type="NCBI Taxonomy" id="2594811"/>
    <lineage>
        <taxon>Eukaryota</taxon>
        <taxon>Fungi</taxon>
        <taxon>Dikarya</taxon>
        <taxon>Ascomycota</taxon>
        <taxon>Pezizomycotina</taxon>
        <taxon>Sordariomycetes</taxon>
        <taxon>Hypocreomycetidae</taxon>
        <taxon>Hypocreales</taxon>
        <taxon>Nectriaceae</taxon>
        <taxon>Fusarium</taxon>
        <taxon>Fusarium incarnatum-equiseti species complex</taxon>
    </lineage>
</organism>
<comment type="caution">
    <text evidence="3">The sequence shown here is derived from an EMBL/GenBank/DDBJ whole genome shotgun (WGS) entry which is preliminary data.</text>
</comment>
<keyword evidence="2" id="KW-0472">Membrane</keyword>